<organism evidence="3 4">
    <name type="scientific">Cyanidium caldarium</name>
    <name type="common">Red alga</name>
    <dbReference type="NCBI Taxonomy" id="2771"/>
    <lineage>
        <taxon>Eukaryota</taxon>
        <taxon>Rhodophyta</taxon>
        <taxon>Bangiophyceae</taxon>
        <taxon>Cyanidiales</taxon>
        <taxon>Cyanidiaceae</taxon>
        <taxon>Cyanidium</taxon>
    </lineage>
</organism>
<dbReference type="Pfam" id="PF03159">
    <property type="entry name" value="XRN_N"/>
    <property type="match status" value="1"/>
</dbReference>
<proteinExistence type="inferred from homology"/>
<dbReference type="PANTHER" id="PTHR12341">
    <property type="entry name" value="5'-&gt;3' EXORIBONUCLEASE"/>
    <property type="match status" value="1"/>
</dbReference>
<dbReference type="EMBL" id="JANCYW010000004">
    <property type="protein sequence ID" value="KAK4535361.1"/>
    <property type="molecule type" value="Genomic_DNA"/>
</dbReference>
<dbReference type="InterPro" id="IPR004859">
    <property type="entry name" value="Xrn1_N"/>
</dbReference>
<evidence type="ECO:0000313" key="4">
    <source>
        <dbReference type="Proteomes" id="UP001301350"/>
    </source>
</evidence>
<evidence type="ECO:0000259" key="2">
    <source>
        <dbReference type="Pfam" id="PF03159"/>
    </source>
</evidence>
<dbReference type="Proteomes" id="UP001301350">
    <property type="component" value="Unassembled WGS sequence"/>
</dbReference>
<dbReference type="Gene3D" id="3.40.50.12390">
    <property type="match status" value="1"/>
</dbReference>
<evidence type="ECO:0000313" key="3">
    <source>
        <dbReference type="EMBL" id="KAK4535361.1"/>
    </source>
</evidence>
<dbReference type="GO" id="GO:0004534">
    <property type="term" value="F:5'-3' RNA exonuclease activity"/>
    <property type="evidence" value="ECO:0007669"/>
    <property type="project" value="TreeGrafter"/>
</dbReference>
<keyword evidence="4" id="KW-1185">Reference proteome</keyword>
<comment type="caution">
    <text evidence="3">The sequence shown here is derived from an EMBL/GenBank/DDBJ whole genome shotgun (WGS) entry which is preliminary data.</text>
</comment>
<evidence type="ECO:0000256" key="1">
    <source>
        <dbReference type="ARBA" id="ARBA00038299"/>
    </source>
</evidence>
<gene>
    <name evidence="3" type="ORF">CDCA_CDCA04G1386</name>
</gene>
<comment type="similarity">
    <text evidence="1">Belongs to the 5'-3' exonuclease family.</text>
</comment>
<reference evidence="3 4" key="1">
    <citation type="submission" date="2022-07" db="EMBL/GenBank/DDBJ databases">
        <title>Genome-wide signatures of adaptation to extreme environments.</title>
        <authorList>
            <person name="Cho C.H."/>
            <person name="Yoon H.S."/>
        </authorList>
    </citation>
    <scope>NUCLEOTIDE SEQUENCE [LARGE SCALE GENOMIC DNA]</scope>
    <source>
        <strain evidence="3 4">DBV 063 E5</strain>
    </source>
</reference>
<feature type="domain" description="Xrn1 N-terminal" evidence="2">
    <location>
        <begin position="1"/>
        <end position="203"/>
    </location>
</feature>
<dbReference type="GO" id="GO:0000956">
    <property type="term" value="P:nuclear-transcribed mRNA catabolic process"/>
    <property type="evidence" value="ECO:0007669"/>
    <property type="project" value="TreeGrafter"/>
</dbReference>
<dbReference type="InterPro" id="IPR027073">
    <property type="entry name" value="5_3_exoribonuclease"/>
</dbReference>
<dbReference type="GO" id="GO:0005634">
    <property type="term" value="C:nucleus"/>
    <property type="evidence" value="ECO:0007669"/>
    <property type="project" value="TreeGrafter"/>
</dbReference>
<protein>
    <recommendedName>
        <fullName evidence="2">Xrn1 N-terminal domain-containing protein</fullName>
    </recommendedName>
</protein>
<dbReference type="GO" id="GO:0003723">
    <property type="term" value="F:RNA binding"/>
    <property type="evidence" value="ECO:0007669"/>
    <property type="project" value="TreeGrafter"/>
</dbReference>
<dbReference type="AlphaFoldDB" id="A0AAV9ITG6"/>
<name>A0AAV9ITG6_CYACA</name>
<sequence>MGIAGFQRWFFDTFPDACTPVTSGGAAEHYDHVLFDVNQLLHVAARRARDEDHFIVRLYFWLDRVLAWFPPDRSVLVAFDGPAPMAKLVTQKRRRMKEAAKQQRRRRESEKRVSAAIDPLQFSPGTELMQKLVRAVEFYACSRLQSQRRVYGRVRFVVSGPTVPGEGEVKIVDYVHRYVRPNESVLVVGSDADLVLLGLATRKVVQLSLLVLIAAPPSGEPTSEPSGARRRRRTGPQAVRIHIPRLLDVLERWFPGEADHVRNDLVVLSMMQGNDYLPKLRGSAFLSTWNAYVHLKAPGGAWQGQHLVLGSQRTLNLQFLSALMQQANHPEVPELTPEMLARNRLASQRGQLVTAGVELADEEMVEVDNDPEYEEMVAVYGGERQLHDTAQWLRALLWTLAMYVDGYCPDYFFTYPKLHAPSSADIVRWIDENDGDPVEELRPPVSNAPPLLPHAALLALLPPSATHLLPSPLYARCPQEVNASANGAPDIPAVAADAVLRSRIEDILRDDGRNITPARLEQVLQSVPEHEYDSDELQRTRLGHAVAYELLRASTRYLVDARTPRRPPPPPVERFTDLRHPERSFRITRVRFTTSPPCMPWVPDKSA</sequence>
<accession>A0AAV9ITG6</accession>
<dbReference type="PANTHER" id="PTHR12341:SF7">
    <property type="entry name" value="5'-3' EXORIBONUCLEASE 1"/>
    <property type="match status" value="1"/>
</dbReference>